<comment type="caution">
    <text evidence="1">The sequence shown here is derived from an EMBL/GenBank/DDBJ whole genome shotgun (WGS) entry which is preliminary data.</text>
</comment>
<dbReference type="SUPFAM" id="SSF53474">
    <property type="entry name" value="alpha/beta-Hydrolases"/>
    <property type="match status" value="1"/>
</dbReference>
<dbReference type="InterPro" id="IPR029058">
    <property type="entry name" value="AB_hydrolase_fold"/>
</dbReference>
<evidence type="ECO:0000313" key="2">
    <source>
        <dbReference type="Proteomes" id="UP000656042"/>
    </source>
</evidence>
<name>A0A8J3C7I1_9ACTN</name>
<gene>
    <name evidence="1" type="ORF">GCM10012284_58980</name>
</gene>
<protein>
    <recommendedName>
        <fullName evidence="3">Serine peptidase</fullName>
    </recommendedName>
</protein>
<evidence type="ECO:0008006" key="3">
    <source>
        <dbReference type="Google" id="ProtNLM"/>
    </source>
</evidence>
<dbReference type="Gene3D" id="3.40.50.1820">
    <property type="entry name" value="alpha/beta hydrolase"/>
    <property type="match status" value="1"/>
</dbReference>
<dbReference type="Proteomes" id="UP000656042">
    <property type="component" value="Unassembled WGS sequence"/>
</dbReference>
<dbReference type="EMBL" id="BMMX01000052">
    <property type="protein sequence ID" value="GGL16593.1"/>
    <property type="molecule type" value="Genomic_DNA"/>
</dbReference>
<evidence type="ECO:0000313" key="1">
    <source>
        <dbReference type="EMBL" id="GGL16593.1"/>
    </source>
</evidence>
<dbReference type="AlphaFoldDB" id="A0A8J3C7I1"/>
<reference evidence="1" key="1">
    <citation type="journal article" date="2014" name="Int. J. Syst. Evol. Microbiol.">
        <title>Complete genome sequence of Corynebacterium casei LMG S-19264T (=DSM 44701T), isolated from a smear-ripened cheese.</title>
        <authorList>
            <consortium name="US DOE Joint Genome Institute (JGI-PGF)"/>
            <person name="Walter F."/>
            <person name="Albersmeier A."/>
            <person name="Kalinowski J."/>
            <person name="Ruckert C."/>
        </authorList>
    </citation>
    <scope>NUCLEOTIDE SEQUENCE</scope>
    <source>
        <strain evidence="1">CGMCC 4.7299</strain>
    </source>
</reference>
<sequence length="277" mass="29529">MTTILGIHGAGNHRAGQPAARMSAALSERWAAALGRGLGAAPGSLDLDVVYYADLLHGEIAQGPPEVSELGPVAEAMVLAWTQALGAPPDIAQGRLTEPARRAIEWVAQRFGRPYEVVAHAFVAVVFPEVATYLTDEPAREAVRETVAQAIAEHRPAVLIAHSLGSVVAYEALCAHPGIEVPLLLTVGSPLGMPKVVRERLRPAVGPDANRPAGVRRWVNVADHGDFITVPTRLSDVFAVDEEHRVSIHPVDFHRVASYLPCPEVSAAVRPYLSAFG</sequence>
<organism evidence="1 2">
    <name type="scientific">Mangrovihabitans endophyticus</name>
    <dbReference type="NCBI Taxonomy" id="1751298"/>
    <lineage>
        <taxon>Bacteria</taxon>
        <taxon>Bacillati</taxon>
        <taxon>Actinomycetota</taxon>
        <taxon>Actinomycetes</taxon>
        <taxon>Micromonosporales</taxon>
        <taxon>Micromonosporaceae</taxon>
        <taxon>Mangrovihabitans</taxon>
    </lineage>
</organism>
<proteinExistence type="predicted"/>
<accession>A0A8J3C7I1</accession>
<reference evidence="1" key="2">
    <citation type="submission" date="2020-09" db="EMBL/GenBank/DDBJ databases">
        <authorList>
            <person name="Sun Q."/>
            <person name="Zhou Y."/>
        </authorList>
    </citation>
    <scope>NUCLEOTIDE SEQUENCE</scope>
    <source>
        <strain evidence="1">CGMCC 4.7299</strain>
    </source>
</reference>
<dbReference type="RefSeq" id="WP_189082607.1">
    <property type="nucleotide sequence ID" value="NZ_BMMX01000052.1"/>
</dbReference>
<keyword evidence="2" id="KW-1185">Reference proteome</keyword>